<feature type="domain" description="Prokaryotic-type class I peptide chain release factors" evidence="5">
    <location>
        <begin position="279"/>
        <end position="295"/>
    </location>
</feature>
<dbReference type="SUPFAM" id="SSF75620">
    <property type="entry name" value="Release factor"/>
    <property type="match status" value="1"/>
</dbReference>
<dbReference type="Pfam" id="PF00472">
    <property type="entry name" value="RF-1"/>
    <property type="match status" value="1"/>
</dbReference>
<dbReference type="InterPro" id="IPR050057">
    <property type="entry name" value="Prokaryotic/Mito_RF"/>
</dbReference>
<dbReference type="OrthoDB" id="2019491at2759"/>
<dbReference type="Gene3D" id="3.30.160.20">
    <property type="match status" value="1"/>
</dbReference>
<keyword evidence="3" id="KW-0648">Protein biosynthesis</keyword>
<comment type="caution">
    <text evidence="6">The sequence shown here is derived from an EMBL/GenBank/DDBJ whole genome shotgun (WGS) entry which is preliminary data.</text>
</comment>
<dbReference type="Proteomes" id="UP001151582">
    <property type="component" value="Unassembled WGS sequence"/>
</dbReference>
<evidence type="ECO:0000259" key="5">
    <source>
        <dbReference type="PROSITE" id="PS00745"/>
    </source>
</evidence>
<dbReference type="EMBL" id="JANBQB010000648">
    <property type="protein sequence ID" value="KAJ1974483.1"/>
    <property type="molecule type" value="Genomic_DNA"/>
</dbReference>
<keyword evidence="4" id="KW-0175">Coiled coil</keyword>
<dbReference type="Gene3D" id="6.10.140.1950">
    <property type="match status" value="1"/>
</dbReference>
<reference evidence="6" key="1">
    <citation type="submission" date="2022-07" db="EMBL/GenBank/DDBJ databases">
        <title>Phylogenomic reconstructions and comparative analyses of Kickxellomycotina fungi.</title>
        <authorList>
            <person name="Reynolds N.K."/>
            <person name="Stajich J.E."/>
            <person name="Barry K."/>
            <person name="Grigoriev I.V."/>
            <person name="Crous P."/>
            <person name="Smith M.E."/>
        </authorList>
    </citation>
    <scope>NUCLEOTIDE SEQUENCE</scope>
    <source>
        <strain evidence="6">RSA 567</strain>
    </source>
</reference>
<protein>
    <recommendedName>
        <fullName evidence="5">Prokaryotic-type class I peptide chain release factors domain-containing protein</fullName>
    </recommendedName>
</protein>
<evidence type="ECO:0000256" key="3">
    <source>
        <dbReference type="ARBA" id="ARBA00022917"/>
    </source>
</evidence>
<dbReference type="InterPro" id="IPR000352">
    <property type="entry name" value="Pep_chain_release_fac_I"/>
</dbReference>
<keyword evidence="2" id="KW-0488">Methylation</keyword>
<dbReference type="GO" id="GO:0032543">
    <property type="term" value="P:mitochondrial translation"/>
    <property type="evidence" value="ECO:0007669"/>
    <property type="project" value="UniProtKB-ARBA"/>
</dbReference>
<dbReference type="Gene3D" id="3.30.70.1660">
    <property type="match status" value="1"/>
</dbReference>
<dbReference type="PANTHER" id="PTHR43804">
    <property type="entry name" value="LD18447P"/>
    <property type="match status" value="1"/>
</dbReference>
<dbReference type="AlphaFoldDB" id="A0A9W8AYB5"/>
<dbReference type="PANTHER" id="PTHR43804:SF7">
    <property type="entry name" value="LD18447P"/>
    <property type="match status" value="1"/>
</dbReference>
<organism evidence="6 7">
    <name type="scientific">Dimargaris verticillata</name>
    <dbReference type="NCBI Taxonomy" id="2761393"/>
    <lineage>
        <taxon>Eukaryota</taxon>
        <taxon>Fungi</taxon>
        <taxon>Fungi incertae sedis</taxon>
        <taxon>Zoopagomycota</taxon>
        <taxon>Kickxellomycotina</taxon>
        <taxon>Dimargaritomycetes</taxon>
        <taxon>Dimargaritales</taxon>
        <taxon>Dimargaritaceae</taxon>
        <taxon>Dimargaris</taxon>
    </lineage>
</organism>
<dbReference type="PROSITE" id="PS00745">
    <property type="entry name" value="RF_PROK_I"/>
    <property type="match status" value="1"/>
</dbReference>
<dbReference type="NCBIfam" id="NF001859">
    <property type="entry name" value="PRK00591.1"/>
    <property type="match status" value="1"/>
</dbReference>
<keyword evidence="7" id="KW-1185">Reference proteome</keyword>
<comment type="similarity">
    <text evidence="1">Belongs to the prokaryotic/mitochondrial release factor family.</text>
</comment>
<dbReference type="GO" id="GO:0005739">
    <property type="term" value="C:mitochondrion"/>
    <property type="evidence" value="ECO:0007669"/>
    <property type="project" value="GOC"/>
</dbReference>
<name>A0A9W8AYB5_9FUNG</name>
<evidence type="ECO:0000256" key="1">
    <source>
        <dbReference type="ARBA" id="ARBA00010835"/>
    </source>
</evidence>
<gene>
    <name evidence="6" type="ORF">H4R34_004699</name>
</gene>
<dbReference type="GO" id="GO:0003747">
    <property type="term" value="F:translation release factor activity"/>
    <property type="evidence" value="ECO:0007669"/>
    <property type="project" value="InterPro"/>
</dbReference>
<dbReference type="FunFam" id="3.30.160.20:FF:000004">
    <property type="entry name" value="Peptide chain release factor 1"/>
    <property type="match status" value="1"/>
</dbReference>
<accession>A0A9W8AYB5</accession>
<proteinExistence type="inferred from homology"/>
<dbReference type="Pfam" id="PF03462">
    <property type="entry name" value="PCRF"/>
    <property type="match status" value="1"/>
</dbReference>
<dbReference type="InterPro" id="IPR005139">
    <property type="entry name" value="PCRF"/>
</dbReference>
<sequence>MAVNAASECKPRQTLGARLAPSPKARCTALFSTSLLRLSTGFRYVDPLANAEIASKLDKVGAKYDGLCQQLEKDDINFDKRVALEKTASKLEDIVGSFRLIQDCLKILNECEAEAQKAMAKEEDDGTADLFASEVENYREELHDLKTQLLEKLTPKDVSDTKSIILEVRPGTGGSEAGIFADELLRMYQKYAQSANLRFEITSLTREHSRFKEGIATITGDDALNKFMFESGVHRVQRVPETENQGRIHTSTVTVAVLTQPSAVDVRINQADLRIDVYRAGGAGGQHVNTTESAVRITHIPSGIVVAIQDERSQHKNKDKAMNILRARLYASEKQRAMKERREARSKLVGRGERSEKIRTYNFPKNRVTDHRINLSKYALTSVMEGVGLTEFIEHLQIHHFIDFLTDILVEE</sequence>
<evidence type="ECO:0000256" key="2">
    <source>
        <dbReference type="ARBA" id="ARBA00022481"/>
    </source>
</evidence>
<evidence type="ECO:0000256" key="4">
    <source>
        <dbReference type="SAM" id="Coils"/>
    </source>
</evidence>
<evidence type="ECO:0000313" key="7">
    <source>
        <dbReference type="Proteomes" id="UP001151582"/>
    </source>
</evidence>
<dbReference type="InterPro" id="IPR045853">
    <property type="entry name" value="Pep_chain_release_fac_I_sf"/>
</dbReference>
<feature type="coiled-coil region" evidence="4">
    <location>
        <begin position="101"/>
        <end position="148"/>
    </location>
</feature>
<evidence type="ECO:0000313" key="6">
    <source>
        <dbReference type="EMBL" id="KAJ1974483.1"/>
    </source>
</evidence>
<dbReference type="SMART" id="SM00937">
    <property type="entry name" value="PCRF"/>
    <property type="match status" value="1"/>
</dbReference>